<evidence type="ECO:0000313" key="3">
    <source>
        <dbReference type="EMBL" id="VGO17047.1"/>
    </source>
</evidence>
<dbReference type="PANTHER" id="PTHR43566:SF1">
    <property type="entry name" value="AAA+ ATPASE DOMAIN-CONTAINING PROTEIN"/>
    <property type="match status" value="1"/>
</dbReference>
<reference evidence="3 4" key="1">
    <citation type="submission" date="2019-04" db="EMBL/GenBank/DDBJ databases">
        <authorList>
            <person name="Van Vliet M D."/>
        </authorList>
    </citation>
    <scope>NUCLEOTIDE SEQUENCE [LARGE SCALE GENOMIC DNA]</scope>
    <source>
        <strain evidence="3 4">F1</strain>
    </source>
</reference>
<dbReference type="InterPro" id="IPR041682">
    <property type="entry name" value="AAA_14"/>
</dbReference>
<dbReference type="PANTHER" id="PTHR43566">
    <property type="entry name" value="CONSERVED PROTEIN"/>
    <property type="match status" value="1"/>
</dbReference>
<proteinExistence type="predicted"/>
<evidence type="ECO:0000259" key="1">
    <source>
        <dbReference type="Pfam" id="PF13173"/>
    </source>
</evidence>
<dbReference type="EMBL" id="CAAHFG010000004">
    <property type="protein sequence ID" value="VGO17047.1"/>
    <property type="molecule type" value="Genomic_DNA"/>
</dbReference>
<keyword evidence="4" id="KW-1185">Reference proteome</keyword>
<dbReference type="InterPro" id="IPR011335">
    <property type="entry name" value="Restrct_endonuc-II-like"/>
</dbReference>
<feature type="domain" description="AAA" evidence="1">
    <location>
        <begin position="24"/>
        <end position="138"/>
    </location>
</feature>
<sequence>MCDTAFMIKRLIWMERIEEAWRERSIIWLSGVRRVGKTCLCKSLDSVEYFDCELPRIRRLLDDPEAFLEQFSKSRVVLDEIHRLPDPSELLKIAADHYPDIRIVATGSSTLGASAKFKDTLAGRKRDIWLSPIIQQELEEFSDKGMDHRFLRGGLPPFFLAGEYPERDYQEWLDAFWAKDIQELYRLERRDSFMKFFELLMQQSGSVFEASFMASPCGVSRTTLQNYLRVLEDTYAMTVIKPYFSNKTKEIVSAPKVYGFDTGFVAFNRGWLDIRPEDRGILWEHVVLNELLAFGFKQQIRYWRTKQGREIDFVIVRRGKPPVAIEVKWNSTGKGDHKHLVSFARSYPDAELFVVAGNIDRSFSRKHGEHTVYYMGLAQLVAELSTSS</sequence>
<dbReference type="InterPro" id="IPR025420">
    <property type="entry name" value="DUF4143"/>
</dbReference>
<dbReference type="SUPFAM" id="SSF52980">
    <property type="entry name" value="Restriction endonuclease-like"/>
    <property type="match status" value="1"/>
</dbReference>
<dbReference type="Pfam" id="PF13173">
    <property type="entry name" value="AAA_14"/>
    <property type="match status" value="1"/>
</dbReference>
<evidence type="ECO:0000313" key="4">
    <source>
        <dbReference type="Proteomes" id="UP000366872"/>
    </source>
</evidence>
<dbReference type="Pfam" id="PF13635">
    <property type="entry name" value="DUF4143"/>
    <property type="match status" value="1"/>
</dbReference>
<accession>A0A6C2UBP9</accession>
<gene>
    <name evidence="3" type="ORF">PDESU_05641</name>
</gene>
<dbReference type="Proteomes" id="UP000366872">
    <property type="component" value="Unassembled WGS sequence"/>
</dbReference>
<evidence type="ECO:0000259" key="2">
    <source>
        <dbReference type="Pfam" id="PF13635"/>
    </source>
</evidence>
<evidence type="ECO:0008006" key="5">
    <source>
        <dbReference type="Google" id="ProtNLM"/>
    </source>
</evidence>
<organism evidence="3 4">
    <name type="scientific">Pontiella desulfatans</name>
    <dbReference type="NCBI Taxonomy" id="2750659"/>
    <lineage>
        <taxon>Bacteria</taxon>
        <taxon>Pseudomonadati</taxon>
        <taxon>Kiritimatiellota</taxon>
        <taxon>Kiritimatiellia</taxon>
        <taxon>Kiritimatiellales</taxon>
        <taxon>Pontiellaceae</taxon>
        <taxon>Pontiella</taxon>
    </lineage>
</organism>
<feature type="domain" description="DUF4143" evidence="2">
    <location>
        <begin position="179"/>
        <end position="330"/>
    </location>
</feature>
<dbReference type="InterPro" id="IPR027417">
    <property type="entry name" value="P-loop_NTPase"/>
</dbReference>
<name>A0A6C2UBP9_PONDE</name>
<dbReference type="SUPFAM" id="SSF52540">
    <property type="entry name" value="P-loop containing nucleoside triphosphate hydrolases"/>
    <property type="match status" value="1"/>
</dbReference>
<protein>
    <recommendedName>
        <fullName evidence="5">AAA+ ATPase domain-containing protein</fullName>
    </recommendedName>
</protein>
<dbReference type="AlphaFoldDB" id="A0A6C2UBP9"/>